<proteinExistence type="predicted"/>
<evidence type="ECO:0000313" key="1">
    <source>
        <dbReference type="EMBL" id="GBN83440.1"/>
    </source>
</evidence>
<organism evidence="1 2">
    <name type="scientific">Araneus ventricosus</name>
    <name type="common">Orbweaver spider</name>
    <name type="synonym">Epeira ventricosa</name>
    <dbReference type="NCBI Taxonomy" id="182803"/>
    <lineage>
        <taxon>Eukaryota</taxon>
        <taxon>Metazoa</taxon>
        <taxon>Ecdysozoa</taxon>
        <taxon>Arthropoda</taxon>
        <taxon>Chelicerata</taxon>
        <taxon>Arachnida</taxon>
        <taxon>Araneae</taxon>
        <taxon>Araneomorphae</taxon>
        <taxon>Entelegynae</taxon>
        <taxon>Araneoidea</taxon>
        <taxon>Araneidae</taxon>
        <taxon>Araneus</taxon>
    </lineage>
</organism>
<dbReference type="EMBL" id="BGPR01019958">
    <property type="protein sequence ID" value="GBN83440.1"/>
    <property type="molecule type" value="Genomic_DNA"/>
</dbReference>
<sequence length="119" mass="13858">MVGMVRRYHLLQPNVDHLPIEGVKRRCLAYLLYKPFLLSPLHGMEGTIYCILQPIVGPTCPFSHWYGVYEVPFIYLQLHVDPLPPHRKWSEVPFIYYKSIADPTLNCRQNDKKSSLFAA</sequence>
<name>A0A4Y2S889_ARAVE</name>
<dbReference type="Proteomes" id="UP000499080">
    <property type="component" value="Unassembled WGS sequence"/>
</dbReference>
<comment type="caution">
    <text evidence="1">The sequence shown here is derived from an EMBL/GenBank/DDBJ whole genome shotgun (WGS) entry which is preliminary data.</text>
</comment>
<keyword evidence="2" id="KW-1185">Reference proteome</keyword>
<gene>
    <name evidence="1" type="ORF">AVEN_140129_1</name>
</gene>
<dbReference type="AlphaFoldDB" id="A0A4Y2S889"/>
<protein>
    <submittedName>
        <fullName evidence="1">Uncharacterized protein</fullName>
    </submittedName>
</protein>
<accession>A0A4Y2S889</accession>
<reference evidence="1 2" key="1">
    <citation type="journal article" date="2019" name="Sci. Rep.">
        <title>Orb-weaving spider Araneus ventricosus genome elucidates the spidroin gene catalogue.</title>
        <authorList>
            <person name="Kono N."/>
            <person name="Nakamura H."/>
            <person name="Ohtoshi R."/>
            <person name="Moran D.A.P."/>
            <person name="Shinohara A."/>
            <person name="Yoshida Y."/>
            <person name="Fujiwara M."/>
            <person name="Mori M."/>
            <person name="Tomita M."/>
            <person name="Arakawa K."/>
        </authorList>
    </citation>
    <scope>NUCLEOTIDE SEQUENCE [LARGE SCALE GENOMIC DNA]</scope>
</reference>
<evidence type="ECO:0000313" key="2">
    <source>
        <dbReference type="Proteomes" id="UP000499080"/>
    </source>
</evidence>